<dbReference type="PROSITE" id="PS00109">
    <property type="entry name" value="PROTEIN_KINASE_TYR"/>
    <property type="match status" value="1"/>
</dbReference>
<evidence type="ECO:0000256" key="7">
    <source>
        <dbReference type="SAM" id="Phobius"/>
    </source>
</evidence>
<evidence type="ECO:0000313" key="9">
    <source>
        <dbReference type="EMBL" id="WXB19950.1"/>
    </source>
</evidence>
<keyword evidence="3" id="KW-0547">Nucleotide-binding</keyword>
<evidence type="ECO:0000313" key="10">
    <source>
        <dbReference type="Proteomes" id="UP001370348"/>
    </source>
</evidence>
<organism evidence="9 10">
    <name type="scientific">Pendulispora albinea</name>
    <dbReference type="NCBI Taxonomy" id="2741071"/>
    <lineage>
        <taxon>Bacteria</taxon>
        <taxon>Pseudomonadati</taxon>
        <taxon>Myxococcota</taxon>
        <taxon>Myxococcia</taxon>
        <taxon>Myxococcales</taxon>
        <taxon>Sorangiineae</taxon>
        <taxon>Pendulisporaceae</taxon>
        <taxon>Pendulispora</taxon>
    </lineage>
</organism>
<protein>
    <recommendedName>
        <fullName evidence="1">non-specific serine/threonine protein kinase</fullName>
        <ecNumber evidence="1">2.7.11.1</ecNumber>
    </recommendedName>
</protein>
<dbReference type="InterPro" id="IPR008266">
    <property type="entry name" value="Tyr_kinase_AS"/>
</dbReference>
<dbReference type="PANTHER" id="PTHR43671:SF13">
    <property type="entry name" value="SERINE_THREONINE-PROTEIN KINASE NEK2"/>
    <property type="match status" value="1"/>
</dbReference>
<dbReference type="Gene3D" id="3.30.200.20">
    <property type="entry name" value="Phosphorylase Kinase, domain 1"/>
    <property type="match status" value="1"/>
</dbReference>
<keyword evidence="5" id="KW-0067">ATP-binding</keyword>
<dbReference type="PROSITE" id="PS50011">
    <property type="entry name" value="PROTEIN_KINASE_DOM"/>
    <property type="match status" value="1"/>
</dbReference>
<keyword evidence="7" id="KW-0812">Transmembrane</keyword>
<evidence type="ECO:0000256" key="1">
    <source>
        <dbReference type="ARBA" id="ARBA00012513"/>
    </source>
</evidence>
<keyword evidence="7" id="KW-0472">Membrane</keyword>
<dbReference type="GO" id="GO:0004674">
    <property type="term" value="F:protein serine/threonine kinase activity"/>
    <property type="evidence" value="ECO:0007669"/>
    <property type="project" value="UniProtKB-KW"/>
</dbReference>
<dbReference type="RefSeq" id="WP_394829549.1">
    <property type="nucleotide sequence ID" value="NZ_CP089984.1"/>
</dbReference>
<gene>
    <name evidence="9" type="ORF">LZC94_22345</name>
</gene>
<dbReference type="CDD" id="cd14014">
    <property type="entry name" value="STKc_PknB_like"/>
    <property type="match status" value="1"/>
</dbReference>
<proteinExistence type="predicted"/>
<dbReference type="Gene3D" id="1.10.510.10">
    <property type="entry name" value="Transferase(Phosphotransferase) domain 1"/>
    <property type="match status" value="1"/>
</dbReference>
<keyword evidence="7" id="KW-1133">Transmembrane helix</keyword>
<dbReference type="InterPro" id="IPR050660">
    <property type="entry name" value="NEK_Ser/Thr_kinase"/>
</dbReference>
<evidence type="ECO:0000259" key="8">
    <source>
        <dbReference type="PROSITE" id="PS50011"/>
    </source>
</evidence>
<name>A0ABZ2MBQ7_9BACT</name>
<dbReference type="PANTHER" id="PTHR43671">
    <property type="entry name" value="SERINE/THREONINE-PROTEIN KINASE NEK"/>
    <property type="match status" value="1"/>
</dbReference>
<keyword evidence="4 9" id="KW-0418">Kinase</keyword>
<keyword evidence="2" id="KW-0808">Transferase</keyword>
<evidence type="ECO:0000256" key="4">
    <source>
        <dbReference type="ARBA" id="ARBA00022777"/>
    </source>
</evidence>
<evidence type="ECO:0000256" key="3">
    <source>
        <dbReference type="ARBA" id="ARBA00022741"/>
    </source>
</evidence>
<dbReference type="InterPro" id="IPR011009">
    <property type="entry name" value="Kinase-like_dom_sf"/>
</dbReference>
<dbReference type="EMBL" id="CP089984">
    <property type="protein sequence ID" value="WXB19950.1"/>
    <property type="molecule type" value="Genomic_DNA"/>
</dbReference>
<sequence length="482" mass="51010">MLFPNEGQPSAIGGFEVLERLGSGGAGQVYLARSKGGRLVAVKVLSDNTKQKAESETLAREASLCVRLSHPAIVQVRALVEEGGVAALVFDYVEGVALGRLLRFLSTRGERLADLAGWHIMERVLSALDYAHHQTPPIVHRDVSPSNVLLDWTGDAKLTDFGMAKMLGVASTTQLGLVKGTLGCMSPEQARGDPVTERADVYAAALLAWRLATGFAPFAKYRNDEVEMLRAMKNPRLAPLSALRPDLPERLADAVAAALAPDPEARTLSAEEFRRAIRENIDTEPGRQELRAVLQAAREDLARTNGAAAGSGGVSMRSKTSSKGRMVTSRYGEALAQRDGGDGDGDEGEREGALALRPFSPESVPPVTGATPALPASLGARGGEGAFDGEGRREEADRALRSSFPPASGATGALRLSGMSRVSRTSLTSVAASQSATSRLSLGMLGIPGRRRPSRSHVVVTLLFVAFIFFVAGLALGLAMHR</sequence>
<dbReference type="InterPro" id="IPR000719">
    <property type="entry name" value="Prot_kinase_dom"/>
</dbReference>
<accession>A0ABZ2MBQ7</accession>
<keyword evidence="9" id="KW-0723">Serine/threonine-protein kinase</keyword>
<dbReference type="Proteomes" id="UP001370348">
    <property type="component" value="Chromosome"/>
</dbReference>
<reference evidence="9 10" key="1">
    <citation type="submission" date="2021-12" db="EMBL/GenBank/DDBJ databases">
        <title>Discovery of the Pendulisporaceae a myxobacterial family with distinct sporulation behavior and unique specialized metabolism.</title>
        <authorList>
            <person name="Garcia R."/>
            <person name="Popoff A."/>
            <person name="Bader C.D."/>
            <person name="Loehr J."/>
            <person name="Walesch S."/>
            <person name="Walt C."/>
            <person name="Boldt J."/>
            <person name="Bunk B."/>
            <person name="Haeckl F.J.F.P.J."/>
            <person name="Gunesch A.P."/>
            <person name="Birkelbach J."/>
            <person name="Nuebel U."/>
            <person name="Pietschmann T."/>
            <person name="Bach T."/>
            <person name="Mueller R."/>
        </authorList>
    </citation>
    <scope>NUCLEOTIDE SEQUENCE [LARGE SCALE GENOMIC DNA]</scope>
    <source>
        <strain evidence="9 10">MSr11954</strain>
    </source>
</reference>
<evidence type="ECO:0000256" key="6">
    <source>
        <dbReference type="SAM" id="MobiDB-lite"/>
    </source>
</evidence>
<keyword evidence="10" id="KW-1185">Reference proteome</keyword>
<evidence type="ECO:0000256" key="5">
    <source>
        <dbReference type="ARBA" id="ARBA00022840"/>
    </source>
</evidence>
<evidence type="ECO:0000256" key="2">
    <source>
        <dbReference type="ARBA" id="ARBA00022679"/>
    </source>
</evidence>
<dbReference type="SUPFAM" id="SSF56112">
    <property type="entry name" value="Protein kinase-like (PK-like)"/>
    <property type="match status" value="1"/>
</dbReference>
<feature type="region of interest" description="Disordered" evidence="6">
    <location>
        <begin position="304"/>
        <end position="393"/>
    </location>
</feature>
<dbReference type="Pfam" id="PF00069">
    <property type="entry name" value="Pkinase"/>
    <property type="match status" value="1"/>
</dbReference>
<feature type="transmembrane region" description="Helical" evidence="7">
    <location>
        <begin position="458"/>
        <end position="479"/>
    </location>
</feature>
<dbReference type="EC" id="2.7.11.1" evidence="1"/>
<feature type="domain" description="Protein kinase" evidence="8">
    <location>
        <begin position="15"/>
        <end position="281"/>
    </location>
</feature>